<dbReference type="InterPro" id="IPR053793">
    <property type="entry name" value="PB1-like"/>
</dbReference>
<dbReference type="GO" id="GO:0006355">
    <property type="term" value="P:regulation of DNA-templated transcription"/>
    <property type="evidence" value="ECO:0007669"/>
    <property type="project" value="InterPro"/>
</dbReference>
<dbReference type="SUPFAM" id="SSF54277">
    <property type="entry name" value="CAD &amp; PB1 domains"/>
    <property type="match status" value="1"/>
</dbReference>
<dbReference type="InterPro" id="IPR033389">
    <property type="entry name" value="AUX/IAA_dom"/>
</dbReference>
<comment type="subcellular location">
    <subcellularLocation>
        <location evidence="2 10">Nucleus</location>
    </subcellularLocation>
</comment>
<evidence type="ECO:0000313" key="12">
    <source>
        <dbReference type="EMBL" id="AQK87805.1"/>
    </source>
</evidence>
<feature type="region of interest" description="Disordered" evidence="11">
    <location>
        <begin position="198"/>
        <end position="222"/>
    </location>
</feature>
<keyword evidence="6 10" id="KW-0805">Transcription regulation</keyword>
<name>A0A1D6MAK0_MAIZE</name>
<dbReference type="Gene3D" id="3.10.20.90">
    <property type="entry name" value="Phosphatidylinositol 3-kinase Catalytic Subunit, Chain A, domain 1"/>
    <property type="match status" value="1"/>
</dbReference>
<dbReference type="PANTHER" id="PTHR31734:SF237">
    <property type="entry name" value="AUXIN-RESPONSIVE PROTEIN IAA18"/>
    <property type="match status" value="1"/>
</dbReference>
<dbReference type="eggNOG" id="ENOG502R4CC">
    <property type="taxonomic scope" value="Eukaryota"/>
</dbReference>
<dbReference type="InParanoid" id="A0A1D6MAK0"/>
<comment type="subunit">
    <text evidence="4 10">Homodimers and heterodimers.</text>
</comment>
<dbReference type="PROSITE" id="PS51745">
    <property type="entry name" value="PB1"/>
    <property type="match status" value="1"/>
</dbReference>
<organism evidence="12">
    <name type="scientific">Zea mays</name>
    <name type="common">Maize</name>
    <dbReference type="NCBI Taxonomy" id="4577"/>
    <lineage>
        <taxon>Eukaryota</taxon>
        <taxon>Viridiplantae</taxon>
        <taxon>Streptophyta</taxon>
        <taxon>Embryophyta</taxon>
        <taxon>Tracheophyta</taxon>
        <taxon>Spermatophyta</taxon>
        <taxon>Magnoliopsida</taxon>
        <taxon>Liliopsida</taxon>
        <taxon>Poales</taxon>
        <taxon>Poaceae</taxon>
        <taxon>PACMAD clade</taxon>
        <taxon>Panicoideae</taxon>
        <taxon>Andropogonodae</taxon>
        <taxon>Andropogoneae</taxon>
        <taxon>Tripsacinae</taxon>
        <taxon>Zea</taxon>
    </lineage>
</organism>
<evidence type="ECO:0000256" key="3">
    <source>
        <dbReference type="ARBA" id="ARBA00006728"/>
    </source>
</evidence>
<dbReference type="InterPro" id="IPR003311">
    <property type="entry name" value="AUX_IAA"/>
</dbReference>
<proteinExistence type="inferred from homology"/>
<comment type="similarity">
    <text evidence="3 10">Belongs to the Aux/IAA family.</text>
</comment>
<evidence type="ECO:0000256" key="4">
    <source>
        <dbReference type="ARBA" id="ARBA00011726"/>
    </source>
</evidence>
<dbReference type="PaxDb" id="4577-GRMZM2G074427_P01"/>
<dbReference type="GO" id="GO:0009734">
    <property type="term" value="P:auxin-activated signaling pathway"/>
    <property type="evidence" value="ECO:0007669"/>
    <property type="project" value="UniProtKB-UniRule"/>
</dbReference>
<evidence type="ECO:0000256" key="9">
    <source>
        <dbReference type="ARBA" id="ARBA00023294"/>
    </source>
</evidence>
<keyword evidence="7 10" id="KW-0804">Transcription</keyword>
<gene>
    <name evidence="12" type="ORF">ZEAMMB73_Zm00001d038784</name>
</gene>
<evidence type="ECO:0000256" key="2">
    <source>
        <dbReference type="ARBA" id="ARBA00004123"/>
    </source>
</evidence>
<dbReference type="PANTHER" id="PTHR31734">
    <property type="entry name" value="AUXIN-RESPONSIVE PROTEIN IAA17"/>
    <property type="match status" value="1"/>
</dbReference>
<comment type="function">
    <text evidence="1 10">Aux/IAA proteins are short-lived transcriptional factors that function as repressors of early auxin response genes at low auxin concentrations.</text>
</comment>
<accession>A0A1D6MAK0</accession>
<sequence>MEDSSGERGPPSTPQLLNLIRDEREWTVTREVVEDGGAGSTSATATAASPDHPEEDDYSKLELRLCLPGAQDDERTPPPPGEKGTCTALSLGSGCFPSHPKLAASAGASATAATWAKRGFLATVGAKAQGYCRQEEDSEGCGNELTLGGENMAGETKKGCCCPPSSSHDSDAGPAVHRGDVLPVVGWPPVRSFRRNLANASSSKQSLEQQQQNDDEASCDKAKQTCKRSPLIKINMDGIPIGRKINLSAYDSYQKLSSAVQDLFCGFLDDFFSSKDCGFGCLAAQKDESRGRGAEEKMFSGLLDGTGEYTLVCEDSEGGRTLVGHLPWNVFVSTAKRLRVMESSELPHGLMWC</sequence>
<dbReference type="EMBL" id="CM000782">
    <property type="protein sequence ID" value="AQK87805.1"/>
    <property type="molecule type" value="Genomic_DNA"/>
</dbReference>
<keyword evidence="9 10" id="KW-0927">Auxin signaling pathway</keyword>
<dbReference type="GO" id="GO:0005634">
    <property type="term" value="C:nucleus"/>
    <property type="evidence" value="ECO:0007669"/>
    <property type="project" value="UniProtKB-SubCell"/>
</dbReference>
<feature type="region of interest" description="Disordered" evidence="11">
    <location>
        <begin position="1"/>
        <end position="59"/>
    </location>
</feature>
<dbReference type="FunCoup" id="A0A1D6MAK0">
    <property type="interactions" value="191"/>
</dbReference>
<evidence type="ECO:0000256" key="8">
    <source>
        <dbReference type="ARBA" id="ARBA00023242"/>
    </source>
</evidence>
<dbReference type="SMR" id="A0A1D6MAK0"/>
<dbReference type="AlphaFoldDB" id="A0A1D6MAK0"/>
<evidence type="ECO:0000256" key="10">
    <source>
        <dbReference type="RuleBase" id="RU004549"/>
    </source>
</evidence>
<reference evidence="12" key="1">
    <citation type="submission" date="2015-12" db="EMBL/GenBank/DDBJ databases">
        <title>Update maize B73 reference genome by single molecule sequencing technologies.</title>
        <authorList>
            <consortium name="Maize Genome Sequencing Project"/>
            <person name="Ware D."/>
        </authorList>
    </citation>
    <scope>NUCLEOTIDE SEQUENCE</scope>
    <source>
        <tissue evidence="12">Seedling</tissue>
    </source>
</reference>
<feature type="compositionally biased region" description="Low complexity" evidence="11">
    <location>
        <begin position="40"/>
        <end position="49"/>
    </location>
</feature>
<feature type="compositionally biased region" description="Basic and acidic residues" evidence="11">
    <location>
        <begin position="20"/>
        <end position="33"/>
    </location>
</feature>
<dbReference type="ExpressionAtlas" id="A0A1D6MAK0">
    <property type="expression patterns" value="baseline and differential"/>
</dbReference>
<keyword evidence="8 10" id="KW-0539">Nucleus</keyword>
<evidence type="ECO:0000256" key="6">
    <source>
        <dbReference type="ARBA" id="ARBA00023015"/>
    </source>
</evidence>
<evidence type="ECO:0000256" key="11">
    <source>
        <dbReference type="SAM" id="MobiDB-lite"/>
    </source>
</evidence>
<dbReference type="Pfam" id="PF02309">
    <property type="entry name" value="AUX_IAA"/>
    <property type="match status" value="1"/>
</dbReference>
<evidence type="ECO:0000256" key="5">
    <source>
        <dbReference type="ARBA" id="ARBA00022491"/>
    </source>
</evidence>
<feature type="compositionally biased region" description="Low complexity" evidence="11">
    <location>
        <begin position="201"/>
        <end position="212"/>
    </location>
</feature>
<keyword evidence="5 10" id="KW-0678">Repressor</keyword>
<protein>
    <recommendedName>
        <fullName evidence="10">Auxin-responsive protein</fullName>
    </recommendedName>
</protein>
<evidence type="ECO:0000256" key="7">
    <source>
        <dbReference type="ARBA" id="ARBA00023163"/>
    </source>
</evidence>
<evidence type="ECO:0000256" key="1">
    <source>
        <dbReference type="ARBA" id="ARBA00002159"/>
    </source>
</evidence>
<dbReference type="STRING" id="4577.A0A1D6MAK0"/>